<feature type="compositionally biased region" description="Basic and acidic residues" evidence="2">
    <location>
        <begin position="670"/>
        <end position="693"/>
    </location>
</feature>
<keyword evidence="1" id="KW-0175">Coiled coil</keyword>
<feature type="transmembrane region" description="Helical" evidence="3">
    <location>
        <begin position="630"/>
        <end position="652"/>
    </location>
</feature>
<feature type="signal peptide" evidence="4">
    <location>
        <begin position="1"/>
        <end position="34"/>
    </location>
</feature>
<evidence type="ECO:0000313" key="6">
    <source>
        <dbReference type="Proteomes" id="UP001516023"/>
    </source>
</evidence>
<proteinExistence type="predicted"/>
<feature type="coiled-coil region" evidence="1">
    <location>
        <begin position="311"/>
        <end position="421"/>
    </location>
</feature>
<evidence type="ECO:0000313" key="5">
    <source>
        <dbReference type="EMBL" id="KAL3793145.1"/>
    </source>
</evidence>
<sequence length="693" mass="77977">MSAAKLTRSRLTPYCKSPLLFLALSLLLASFSSAIDLTKAFGGRKDKDENANKVISTSPESKLVDDLNDAAMGTVTSYQPGREKEPVTCNDIMAKALVVANEEKAAIIEERDSIVRAAGLLSDRVDELGLQLQQAHDEIEALQKAIEEAHATAEEKLKESALESDERVQLVVEDAAKQQAQADKTIQELKHTVEETQQTAANAIVAEQEKSKLDMDRLRNYTDSKIAAIEEKRNEQKLESAKESIEKANVKAEEQIAMKEEELARKLEQAEREIEQVKADAATMVEKSQKNANDKITSILSKGENEKEKIMELNRKQLAKLRKEMTEQSKQMEEEIVKVKKKAAGDMKEAQDIAEQRVKKMHDELDQAIAVAEAKIKSEIAEKEKTKLMLKEAMLEASERQKALESDIEQLKSSTSGLQNELSFWKQTHESQGYCNVTLIRQDSGQLITRSMHSARSGLDHSQKFLMAAAERTYGDIIVFMDKQIVPSIQLFIHNGREKAMVLYEEHLAEVVNKHVIPFYNQHLYPVYNEHIHPTYKQHIAPIFKTIEKEAALAIEMSRKEARRARSKAAELVQTSSSSAIKLIEDKDADNMLPTWFLTKLERSSKDGESVVDTLLTGLLIIAFILCRSLIYRLIGFFFSLLWFFCPLRLLVRRSKKAGHDGASCSAKPQQDEKSTVTKSDGEKDAAKKVKMS</sequence>
<organism evidence="5 6">
    <name type="scientific">Cyclotella cryptica</name>
    <dbReference type="NCBI Taxonomy" id="29204"/>
    <lineage>
        <taxon>Eukaryota</taxon>
        <taxon>Sar</taxon>
        <taxon>Stramenopiles</taxon>
        <taxon>Ochrophyta</taxon>
        <taxon>Bacillariophyta</taxon>
        <taxon>Coscinodiscophyceae</taxon>
        <taxon>Thalassiosirophycidae</taxon>
        <taxon>Stephanodiscales</taxon>
        <taxon>Stephanodiscaceae</taxon>
        <taxon>Cyclotella</taxon>
    </lineage>
</organism>
<feature type="coiled-coil region" evidence="1">
    <location>
        <begin position="125"/>
        <end position="287"/>
    </location>
</feature>
<gene>
    <name evidence="5" type="ORF">HJC23_005647</name>
</gene>
<comment type="caution">
    <text evidence="5">The sequence shown here is derived from an EMBL/GenBank/DDBJ whole genome shotgun (WGS) entry which is preliminary data.</text>
</comment>
<feature type="region of interest" description="Disordered" evidence="2">
    <location>
        <begin position="659"/>
        <end position="693"/>
    </location>
</feature>
<evidence type="ECO:0000256" key="4">
    <source>
        <dbReference type="SAM" id="SignalP"/>
    </source>
</evidence>
<reference evidence="5 6" key="1">
    <citation type="journal article" date="2020" name="G3 (Bethesda)">
        <title>Improved Reference Genome for Cyclotella cryptica CCMP332, a Model for Cell Wall Morphogenesis, Salinity Adaptation, and Lipid Production in Diatoms (Bacillariophyta).</title>
        <authorList>
            <person name="Roberts W.R."/>
            <person name="Downey K.M."/>
            <person name="Ruck E.C."/>
            <person name="Traller J.C."/>
            <person name="Alverson A.J."/>
        </authorList>
    </citation>
    <scope>NUCLEOTIDE SEQUENCE [LARGE SCALE GENOMIC DNA]</scope>
    <source>
        <strain evidence="5 6">CCMP332</strain>
    </source>
</reference>
<keyword evidence="3" id="KW-0472">Membrane</keyword>
<evidence type="ECO:0000256" key="3">
    <source>
        <dbReference type="SAM" id="Phobius"/>
    </source>
</evidence>
<dbReference type="Proteomes" id="UP001516023">
    <property type="component" value="Unassembled WGS sequence"/>
</dbReference>
<dbReference type="AlphaFoldDB" id="A0ABD3PYX5"/>
<evidence type="ECO:0000256" key="2">
    <source>
        <dbReference type="SAM" id="MobiDB-lite"/>
    </source>
</evidence>
<feature type="chain" id="PRO_5044869067" evidence="4">
    <location>
        <begin position="35"/>
        <end position="693"/>
    </location>
</feature>
<name>A0ABD3PYX5_9STRA</name>
<keyword evidence="6" id="KW-1185">Reference proteome</keyword>
<keyword evidence="3" id="KW-1133">Transmembrane helix</keyword>
<keyword evidence="3" id="KW-0812">Transmembrane</keyword>
<keyword evidence="4" id="KW-0732">Signal</keyword>
<evidence type="ECO:0000256" key="1">
    <source>
        <dbReference type="SAM" id="Coils"/>
    </source>
</evidence>
<accession>A0ABD3PYX5</accession>
<dbReference type="EMBL" id="JABMIG020000094">
    <property type="protein sequence ID" value="KAL3793145.1"/>
    <property type="molecule type" value="Genomic_DNA"/>
</dbReference>
<protein>
    <submittedName>
        <fullName evidence="5">Uncharacterized protein</fullName>
    </submittedName>
</protein>